<dbReference type="SUPFAM" id="SSF54211">
    <property type="entry name" value="Ribosomal protein S5 domain 2-like"/>
    <property type="match status" value="1"/>
</dbReference>
<dbReference type="InterPro" id="IPR020568">
    <property type="entry name" value="Ribosomal_Su5_D2-typ_SF"/>
</dbReference>
<keyword evidence="2 7" id="KW-0819">tRNA processing</keyword>
<dbReference type="EC" id="3.1.26.5" evidence="7 8"/>
<dbReference type="PANTHER" id="PTHR33992">
    <property type="entry name" value="RIBONUCLEASE P PROTEIN COMPONENT"/>
    <property type="match status" value="1"/>
</dbReference>
<proteinExistence type="inferred from homology"/>
<dbReference type="GO" id="GO:0042781">
    <property type="term" value="F:3'-tRNA processing endoribonuclease activity"/>
    <property type="evidence" value="ECO:0007669"/>
    <property type="project" value="TreeGrafter"/>
</dbReference>
<comment type="function">
    <text evidence="1 7">RNaseP catalyzes the removal of the 5'-leader sequence from pre-tRNA to produce the mature 5'-terminus. It can also cleave other RNA substrates such as 4.5S RNA. The protein component plays an auxiliary but essential role in vivo by binding to the 5'-leader sequence and broadening the substrate specificity of the ribozyme.</text>
</comment>
<dbReference type="InterPro" id="IPR020539">
    <property type="entry name" value="RNase_P_CS"/>
</dbReference>
<comment type="subunit">
    <text evidence="7">Consists of a catalytic RNA component (M1 or rnpB) and a protein subunit.</text>
</comment>
<accession>A0A4Q0MBW2</accession>
<dbReference type="GO" id="GO:0004526">
    <property type="term" value="F:ribonuclease P activity"/>
    <property type="evidence" value="ECO:0007669"/>
    <property type="project" value="UniProtKB-UniRule"/>
</dbReference>
<dbReference type="RefSeq" id="WP_128778668.1">
    <property type="nucleotide sequence ID" value="NZ_RYFI01000018.1"/>
</dbReference>
<evidence type="ECO:0000256" key="8">
    <source>
        <dbReference type="NCBIfam" id="TIGR00188"/>
    </source>
</evidence>
<keyword evidence="3 7" id="KW-0540">Nuclease</keyword>
<dbReference type="Pfam" id="PF00825">
    <property type="entry name" value="Ribonuclease_P"/>
    <property type="match status" value="1"/>
</dbReference>
<keyword evidence="6 7" id="KW-0694">RNA-binding</keyword>
<dbReference type="Proteomes" id="UP000289708">
    <property type="component" value="Unassembled WGS sequence"/>
</dbReference>
<feature type="region of interest" description="Disordered" evidence="9">
    <location>
        <begin position="111"/>
        <end position="135"/>
    </location>
</feature>
<dbReference type="EMBL" id="RYFI01000018">
    <property type="protein sequence ID" value="RXF70256.1"/>
    <property type="molecule type" value="Genomic_DNA"/>
</dbReference>
<evidence type="ECO:0000256" key="5">
    <source>
        <dbReference type="ARBA" id="ARBA00022801"/>
    </source>
</evidence>
<dbReference type="HAMAP" id="MF_00227">
    <property type="entry name" value="RNase_P"/>
    <property type="match status" value="1"/>
</dbReference>
<keyword evidence="4 7" id="KW-0255">Endonuclease</keyword>
<dbReference type="GO" id="GO:0000049">
    <property type="term" value="F:tRNA binding"/>
    <property type="evidence" value="ECO:0007669"/>
    <property type="project" value="UniProtKB-UniRule"/>
</dbReference>
<comment type="catalytic activity">
    <reaction evidence="7">
        <text>Endonucleolytic cleavage of RNA, removing 5'-extranucleotides from tRNA precursor.</text>
        <dbReference type="EC" id="3.1.26.5"/>
    </reaction>
</comment>
<dbReference type="OrthoDB" id="9810867at2"/>
<dbReference type="InterPro" id="IPR000100">
    <property type="entry name" value="RNase_P"/>
</dbReference>
<comment type="similarity">
    <text evidence="7">Belongs to the RnpA family.</text>
</comment>
<evidence type="ECO:0000256" key="6">
    <source>
        <dbReference type="ARBA" id="ARBA00022884"/>
    </source>
</evidence>
<keyword evidence="11" id="KW-1185">Reference proteome</keyword>
<dbReference type="PANTHER" id="PTHR33992:SF1">
    <property type="entry name" value="RIBONUCLEASE P PROTEIN COMPONENT"/>
    <property type="match status" value="1"/>
</dbReference>
<dbReference type="AlphaFoldDB" id="A0A4Q0MBW2"/>
<evidence type="ECO:0000256" key="2">
    <source>
        <dbReference type="ARBA" id="ARBA00022694"/>
    </source>
</evidence>
<evidence type="ECO:0000313" key="11">
    <source>
        <dbReference type="Proteomes" id="UP000289708"/>
    </source>
</evidence>
<evidence type="ECO:0000256" key="9">
    <source>
        <dbReference type="SAM" id="MobiDB-lite"/>
    </source>
</evidence>
<organism evidence="10 11">
    <name type="scientific">Hansschlegelia zhihuaiae</name>
    <dbReference type="NCBI Taxonomy" id="405005"/>
    <lineage>
        <taxon>Bacteria</taxon>
        <taxon>Pseudomonadati</taxon>
        <taxon>Pseudomonadota</taxon>
        <taxon>Alphaproteobacteria</taxon>
        <taxon>Hyphomicrobiales</taxon>
        <taxon>Methylopilaceae</taxon>
        <taxon>Hansschlegelia</taxon>
    </lineage>
</organism>
<comment type="caution">
    <text evidence="10">The sequence shown here is derived from an EMBL/GenBank/DDBJ whole genome shotgun (WGS) entry which is preliminary data.</text>
</comment>
<keyword evidence="5 7" id="KW-0378">Hydrolase</keyword>
<evidence type="ECO:0000256" key="7">
    <source>
        <dbReference type="HAMAP-Rule" id="MF_00227"/>
    </source>
</evidence>
<evidence type="ECO:0000256" key="4">
    <source>
        <dbReference type="ARBA" id="ARBA00022759"/>
    </source>
</evidence>
<dbReference type="PROSITE" id="PS00648">
    <property type="entry name" value="RIBONUCLEASE_P"/>
    <property type="match status" value="1"/>
</dbReference>
<sequence>MAKVARSLDMMRRRADFVAATKAGVKVGGPLISLQLRDRAAPDQRPRVGFTATKRIGGAVERNRMKRRLRAAAGEALAGEARAGCDYVLVARRAVLDAGFDRLLRDLSEQLRRAHGKADGGRDAGRAERRRESGR</sequence>
<gene>
    <name evidence="7 10" type="primary">rnpA</name>
    <name evidence="10" type="ORF">EK403_16995</name>
</gene>
<protein>
    <recommendedName>
        <fullName evidence="7 8">Ribonuclease P protein component</fullName>
        <shortName evidence="7">RNase P protein</shortName>
        <shortName evidence="7">RNaseP protein</shortName>
        <ecNumber evidence="7 8">3.1.26.5</ecNumber>
    </recommendedName>
    <alternativeName>
        <fullName evidence="7">Protein C5</fullName>
    </alternativeName>
</protein>
<evidence type="ECO:0000256" key="1">
    <source>
        <dbReference type="ARBA" id="ARBA00002663"/>
    </source>
</evidence>
<reference evidence="10 11" key="1">
    <citation type="submission" date="2018-12" db="EMBL/GenBank/DDBJ databases">
        <title>bacterium Hansschlegelia zhihuaiae S113.</title>
        <authorList>
            <person name="He J."/>
        </authorList>
    </citation>
    <scope>NUCLEOTIDE SEQUENCE [LARGE SCALE GENOMIC DNA]</scope>
    <source>
        <strain evidence="10 11">S 113</strain>
    </source>
</reference>
<dbReference type="NCBIfam" id="TIGR00188">
    <property type="entry name" value="rnpA"/>
    <property type="match status" value="1"/>
</dbReference>
<dbReference type="GO" id="GO:0001682">
    <property type="term" value="P:tRNA 5'-leader removal"/>
    <property type="evidence" value="ECO:0007669"/>
    <property type="project" value="UniProtKB-UniRule"/>
</dbReference>
<dbReference type="InterPro" id="IPR014721">
    <property type="entry name" value="Ribsml_uS5_D2-typ_fold_subgr"/>
</dbReference>
<evidence type="ECO:0000313" key="10">
    <source>
        <dbReference type="EMBL" id="RXF70256.1"/>
    </source>
</evidence>
<dbReference type="GO" id="GO:0030677">
    <property type="term" value="C:ribonuclease P complex"/>
    <property type="evidence" value="ECO:0007669"/>
    <property type="project" value="TreeGrafter"/>
</dbReference>
<evidence type="ECO:0000256" key="3">
    <source>
        <dbReference type="ARBA" id="ARBA00022722"/>
    </source>
</evidence>
<name>A0A4Q0MBW2_9HYPH</name>
<dbReference type="Gene3D" id="3.30.230.10">
    <property type="match status" value="1"/>
</dbReference>